<feature type="region of interest" description="Disordered" evidence="1">
    <location>
        <begin position="101"/>
        <end position="159"/>
    </location>
</feature>
<evidence type="ECO:0000313" key="3">
    <source>
        <dbReference type="Proteomes" id="UP000800200"/>
    </source>
</evidence>
<keyword evidence="3" id="KW-1185">Reference proteome</keyword>
<evidence type="ECO:0000313" key="2">
    <source>
        <dbReference type="EMBL" id="KAF2177124.1"/>
    </source>
</evidence>
<dbReference type="EMBL" id="ML994694">
    <property type="protein sequence ID" value="KAF2177124.1"/>
    <property type="molecule type" value="Genomic_DNA"/>
</dbReference>
<dbReference type="OrthoDB" id="27483at2759"/>
<evidence type="ECO:0000256" key="1">
    <source>
        <dbReference type="SAM" id="MobiDB-lite"/>
    </source>
</evidence>
<sequence>MGSSVESNNCRKGRGGCSHKIVLPVKSDSKALDVLFQACEPTTFGHTSKDVYDEDDRRASKVDDSQFSTNFSLCLANIVSVIEKALLPIVAVVSPKMITSPKKASSKSCRRRGSQKNVEPTKKRENIDPNEEPEAKLTASASNGQSSIAEHREKVAPGRKLHRRMVRAEPPQAQRLLQDFSKVHAYADNPRSPSQFGSLVVCLSCEYERGQLAVRYGDKSATEAAKLLSGAFKGVDMVIYAGFHALGLEVLLRPVILDGHDDQNDWDSYRRIREGNRSIISNAMHSM</sequence>
<proteinExistence type="predicted"/>
<organism evidence="2 3">
    <name type="scientific">Zopfia rhizophila CBS 207.26</name>
    <dbReference type="NCBI Taxonomy" id="1314779"/>
    <lineage>
        <taxon>Eukaryota</taxon>
        <taxon>Fungi</taxon>
        <taxon>Dikarya</taxon>
        <taxon>Ascomycota</taxon>
        <taxon>Pezizomycotina</taxon>
        <taxon>Dothideomycetes</taxon>
        <taxon>Dothideomycetes incertae sedis</taxon>
        <taxon>Zopfiaceae</taxon>
        <taxon>Zopfia</taxon>
    </lineage>
</organism>
<accession>A0A6A6DC76</accession>
<gene>
    <name evidence="2" type="ORF">K469DRAFT_697482</name>
</gene>
<feature type="compositionally biased region" description="Polar residues" evidence="1">
    <location>
        <begin position="139"/>
        <end position="148"/>
    </location>
</feature>
<feature type="compositionally biased region" description="Basic residues" evidence="1">
    <location>
        <begin position="104"/>
        <end position="114"/>
    </location>
</feature>
<protein>
    <submittedName>
        <fullName evidence="2">Uncharacterized protein</fullName>
    </submittedName>
</protein>
<dbReference type="AlphaFoldDB" id="A0A6A6DC76"/>
<dbReference type="Proteomes" id="UP000800200">
    <property type="component" value="Unassembled WGS sequence"/>
</dbReference>
<reference evidence="2" key="1">
    <citation type="journal article" date="2020" name="Stud. Mycol.">
        <title>101 Dothideomycetes genomes: a test case for predicting lifestyles and emergence of pathogens.</title>
        <authorList>
            <person name="Haridas S."/>
            <person name="Albert R."/>
            <person name="Binder M."/>
            <person name="Bloem J."/>
            <person name="Labutti K."/>
            <person name="Salamov A."/>
            <person name="Andreopoulos B."/>
            <person name="Baker S."/>
            <person name="Barry K."/>
            <person name="Bills G."/>
            <person name="Bluhm B."/>
            <person name="Cannon C."/>
            <person name="Castanera R."/>
            <person name="Culley D."/>
            <person name="Daum C."/>
            <person name="Ezra D."/>
            <person name="Gonzalez J."/>
            <person name="Henrissat B."/>
            <person name="Kuo A."/>
            <person name="Liang C."/>
            <person name="Lipzen A."/>
            <person name="Lutzoni F."/>
            <person name="Magnuson J."/>
            <person name="Mondo S."/>
            <person name="Nolan M."/>
            <person name="Ohm R."/>
            <person name="Pangilinan J."/>
            <person name="Park H.-J."/>
            <person name="Ramirez L."/>
            <person name="Alfaro M."/>
            <person name="Sun H."/>
            <person name="Tritt A."/>
            <person name="Yoshinaga Y."/>
            <person name="Zwiers L.-H."/>
            <person name="Turgeon B."/>
            <person name="Goodwin S."/>
            <person name="Spatafora J."/>
            <person name="Crous P."/>
            <person name="Grigoriev I."/>
        </authorList>
    </citation>
    <scope>NUCLEOTIDE SEQUENCE</scope>
    <source>
        <strain evidence="2">CBS 207.26</strain>
    </source>
</reference>
<name>A0A6A6DC76_9PEZI</name>